<dbReference type="InterPro" id="IPR010982">
    <property type="entry name" value="Lambda_DNA-bd_dom_sf"/>
</dbReference>
<dbReference type="SMART" id="SM00530">
    <property type="entry name" value="HTH_XRE"/>
    <property type="match status" value="3"/>
</dbReference>
<proteinExistence type="predicted"/>
<dbReference type="PROSITE" id="PS50943">
    <property type="entry name" value="HTH_CROC1"/>
    <property type="match status" value="1"/>
</dbReference>
<keyword evidence="3" id="KW-0804">Transcription</keyword>
<reference evidence="5" key="1">
    <citation type="journal article" date="2021" name="Proc. Natl. Acad. Sci. U.S.A.">
        <title>A Catalog of Tens of Thousands of Viruses from Human Metagenomes Reveals Hidden Associations with Chronic Diseases.</title>
        <authorList>
            <person name="Tisza M.J."/>
            <person name="Buck C.B."/>
        </authorList>
    </citation>
    <scope>NUCLEOTIDE SEQUENCE</scope>
    <source>
        <strain evidence="5">CtckI12</strain>
    </source>
</reference>
<protein>
    <submittedName>
        <fullName evidence="5">Repressor protein</fullName>
    </submittedName>
</protein>
<dbReference type="PANTHER" id="PTHR40661:SF3">
    <property type="entry name" value="FELS-1 PROPHAGE TRANSCRIPTIONAL REGULATOR"/>
    <property type="match status" value="1"/>
</dbReference>
<evidence type="ECO:0000313" key="5">
    <source>
        <dbReference type="EMBL" id="DAD99533.1"/>
    </source>
</evidence>
<dbReference type="PANTHER" id="PTHR40661">
    <property type="match status" value="1"/>
</dbReference>
<dbReference type="InterPro" id="IPR001387">
    <property type="entry name" value="Cro/C1-type_HTH"/>
</dbReference>
<evidence type="ECO:0000259" key="4">
    <source>
        <dbReference type="PROSITE" id="PS50943"/>
    </source>
</evidence>
<keyword evidence="2" id="KW-0238">DNA-binding</keyword>
<dbReference type="CDD" id="cd00093">
    <property type="entry name" value="HTH_XRE"/>
    <property type="match status" value="3"/>
</dbReference>
<evidence type="ECO:0000256" key="1">
    <source>
        <dbReference type="ARBA" id="ARBA00023015"/>
    </source>
</evidence>
<evidence type="ECO:0000256" key="3">
    <source>
        <dbReference type="ARBA" id="ARBA00023163"/>
    </source>
</evidence>
<organism evidence="5">
    <name type="scientific">Siphoviridae sp. ctckI12</name>
    <dbReference type="NCBI Taxonomy" id="2825574"/>
    <lineage>
        <taxon>Viruses</taxon>
        <taxon>Duplodnaviria</taxon>
        <taxon>Heunggongvirae</taxon>
        <taxon>Uroviricota</taxon>
        <taxon>Caudoviricetes</taxon>
    </lineage>
</organism>
<name>A0A8S5NXI0_9CAUD</name>
<sequence>MTDEVYEYQQSMQEQARAAHRTPISPTRIASEAENHKKDGPCQTLVLPNLPSVAGRVKYAMGTMNLSQFSQRTGISGSYLGQLCSGKAKTLSAYNANRIAGASSMGVTVGWLLGLPKPEEKQPPAPPPEPELPDIPDFWERLEWAVKNSGKTRNAISYEIGANTDYISYSLRNRSKIRADKADPLAKALGVDKEWLFKGIDLYKEKKRNERIAPLIEYVKDDMLAEGITYQEMAKRIRVNKASLYYWINGNTTPNAAGVKKSSIISKTCRPQ</sequence>
<keyword evidence="1" id="KW-0805">Transcription regulation</keyword>
<evidence type="ECO:0000256" key="2">
    <source>
        <dbReference type="ARBA" id="ARBA00023125"/>
    </source>
</evidence>
<dbReference type="SUPFAM" id="SSF47413">
    <property type="entry name" value="lambda repressor-like DNA-binding domains"/>
    <property type="match status" value="2"/>
</dbReference>
<dbReference type="EMBL" id="BK015287">
    <property type="protein sequence ID" value="DAD99533.1"/>
    <property type="molecule type" value="Genomic_DNA"/>
</dbReference>
<dbReference type="GO" id="GO:0003677">
    <property type="term" value="F:DNA binding"/>
    <property type="evidence" value="ECO:0007669"/>
    <property type="project" value="UniProtKB-KW"/>
</dbReference>
<feature type="domain" description="HTH cro/C1-type" evidence="4">
    <location>
        <begin position="166"/>
        <end position="196"/>
    </location>
</feature>
<accession>A0A8S5NXI0</accession>